<gene>
    <name evidence="1" type="ORF">RFI_21202</name>
</gene>
<sequence>LVPLRFEKKPNELIKTKISTQILLICISNIVYHNNFFVRFVYFAFCVLDNLLCVSNTKVSQAINQSKQHNNFYINKSKILNFITILYYKITDRKKFEISNQFNHQQKFLIFLKRFCYCIKFSYVYIINIRKIFTIVAIYEKKIERQI</sequence>
<evidence type="ECO:0000313" key="1">
    <source>
        <dbReference type="EMBL" id="ETO16156.1"/>
    </source>
</evidence>
<accession>X6MR67</accession>
<dbReference type="Proteomes" id="UP000023152">
    <property type="component" value="Unassembled WGS sequence"/>
</dbReference>
<organism evidence="1 2">
    <name type="scientific">Reticulomyxa filosa</name>
    <dbReference type="NCBI Taxonomy" id="46433"/>
    <lineage>
        <taxon>Eukaryota</taxon>
        <taxon>Sar</taxon>
        <taxon>Rhizaria</taxon>
        <taxon>Retaria</taxon>
        <taxon>Foraminifera</taxon>
        <taxon>Monothalamids</taxon>
        <taxon>Reticulomyxidae</taxon>
        <taxon>Reticulomyxa</taxon>
    </lineage>
</organism>
<name>X6MR67_RETFI</name>
<dbReference type="EMBL" id="ASPP01018520">
    <property type="protein sequence ID" value="ETO16156.1"/>
    <property type="molecule type" value="Genomic_DNA"/>
</dbReference>
<feature type="non-terminal residue" evidence="1">
    <location>
        <position position="1"/>
    </location>
</feature>
<evidence type="ECO:0000313" key="2">
    <source>
        <dbReference type="Proteomes" id="UP000023152"/>
    </source>
</evidence>
<keyword evidence="2" id="KW-1185">Reference proteome</keyword>
<proteinExistence type="predicted"/>
<dbReference type="AlphaFoldDB" id="X6MR67"/>
<reference evidence="1 2" key="1">
    <citation type="journal article" date="2013" name="Curr. Biol.">
        <title>The Genome of the Foraminiferan Reticulomyxa filosa.</title>
        <authorList>
            <person name="Glockner G."/>
            <person name="Hulsmann N."/>
            <person name="Schleicher M."/>
            <person name="Noegel A.A."/>
            <person name="Eichinger L."/>
            <person name="Gallinger C."/>
            <person name="Pawlowski J."/>
            <person name="Sierra R."/>
            <person name="Euteneuer U."/>
            <person name="Pillet L."/>
            <person name="Moustafa A."/>
            <person name="Platzer M."/>
            <person name="Groth M."/>
            <person name="Szafranski K."/>
            <person name="Schliwa M."/>
        </authorList>
    </citation>
    <scope>NUCLEOTIDE SEQUENCE [LARGE SCALE GENOMIC DNA]</scope>
</reference>
<comment type="caution">
    <text evidence="1">The sequence shown here is derived from an EMBL/GenBank/DDBJ whole genome shotgun (WGS) entry which is preliminary data.</text>
</comment>
<protein>
    <submittedName>
        <fullName evidence="1">Uncharacterized protein</fullName>
    </submittedName>
</protein>